<dbReference type="GO" id="GO:0005634">
    <property type="term" value="C:nucleus"/>
    <property type="evidence" value="ECO:0007669"/>
    <property type="project" value="TreeGrafter"/>
</dbReference>
<dbReference type="GeneID" id="9689848"/>
<gene>
    <name evidence="3" type="ORF">MICPUCDRAFT_66605</name>
</gene>
<sequence>MSEMERAHDAIGPAFEKLIADAEAELVARRSNSTPLTVATVPVRTVHANELSLEDFIENHALPGVPVVIQGLNVTPPDAPRWTLKHFVDVCGDVNVTLNKKGADTDNWGGLVTAGRLTLREFVASHATDDDRKRWYLHDWSLNRECPDVFGPPPYDRFLVPKYFAGDYFQRVPWVSYEHTWPSLFVGAANTSSALHTDSGATNFWMYLLSGAKRWRFWPRTTSFHLYLKPMSSHYRVDAFNLNLTERPLLADAPMWEVTQRPGDLVFVPSNAPHAVHNDEDTVGISMNYVDASNVVRSIHWSPYDRVGVVNADP</sequence>
<name>C1N979_MICPC</name>
<dbReference type="InterPro" id="IPR050910">
    <property type="entry name" value="JMJD6_ArgDemeth/LysHydrox"/>
</dbReference>
<evidence type="ECO:0000259" key="2">
    <source>
        <dbReference type="PROSITE" id="PS51184"/>
    </source>
</evidence>
<dbReference type="RefSeq" id="XP_003064571.1">
    <property type="nucleotide sequence ID" value="XM_003064525.1"/>
</dbReference>
<evidence type="ECO:0000313" key="3">
    <source>
        <dbReference type="EMBL" id="EEH51476.1"/>
    </source>
</evidence>
<dbReference type="Gene3D" id="2.60.120.650">
    <property type="entry name" value="Cupin"/>
    <property type="match status" value="1"/>
</dbReference>
<dbReference type="eggNOG" id="KOG2131">
    <property type="taxonomic scope" value="Eukaryota"/>
</dbReference>
<dbReference type="SUPFAM" id="SSF51197">
    <property type="entry name" value="Clavaminate synthase-like"/>
    <property type="match status" value="1"/>
</dbReference>
<protein>
    <submittedName>
        <fullName evidence="3">Predicted protein</fullName>
    </submittedName>
</protein>
<evidence type="ECO:0000256" key="1">
    <source>
        <dbReference type="ARBA" id="ARBA00006801"/>
    </source>
</evidence>
<dbReference type="AlphaFoldDB" id="C1N979"/>
<proteinExistence type="inferred from homology"/>
<comment type="similarity">
    <text evidence="1">Belongs to the JARID1 histone demethylase family.</text>
</comment>
<keyword evidence="4" id="KW-1185">Reference proteome</keyword>
<reference evidence="3 4" key="1">
    <citation type="journal article" date="2009" name="Science">
        <title>Green evolution and dynamic adaptations revealed by genomes of the marine picoeukaryotes Micromonas.</title>
        <authorList>
            <person name="Worden A.Z."/>
            <person name="Lee J.H."/>
            <person name="Mock T."/>
            <person name="Rouze P."/>
            <person name="Simmons M.P."/>
            <person name="Aerts A.L."/>
            <person name="Allen A.E."/>
            <person name="Cuvelier M.L."/>
            <person name="Derelle E."/>
            <person name="Everett M.V."/>
            <person name="Foulon E."/>
            <person name="Grimwood J."/>
            <person name="Gundlach H."/>
            <person name="Henrissat B."/>
            <person name="Napoli C."/>
            <person name="McDonald S.M."/>
            <person name="Parker M.S."/>
            <person name="Rombauts S."/>
            <person name="Salamov A."/>
            <person name="Von Dassow P."/>
            <person name="Badger J.H."/>
            <person name="Coutinho P.M."/>
            <person name="Demir E."/>
            <person name="Dubchak I."/>
            <person name="Gentemann C."/>
            <person name="Eikrem W."/>
            <person name="Gready J.E."/>
            <person name="John U."/>
            <person name="Lanier W."/>
            <person name="Lindquist E.A."/>
            <person name="Lucas S."/>
            <person name="Mayer K.F."/>
            <person name="Moreau H."/>
            <person name="Not F."/>
            <person name="Otillar R."/>
            <person name="Panaud O."/>
            <person name="Pangilinan J."/>
            <person name="Paulsen I."/>
            <person name="Piegu B."/>
            <person name="Poliakov A."/>
            <person name="Robbens S."/>
            <person name="Schmutz J."/>
            <person name="Toulza E."/>
            <person name="Wyss T."/>
            <person name="Zelensky A."/>
            <person name="Zhou K."/>
            <person name="Armbrust E.V."/>
            <person name="Bhattacharya D."/>
            <person name="Goodenough U.W."/>
            <person name="Van de Peer Y."/>
            <person name="Grigoriev I.V."/>
        </authorList>
    </citation>
    <scope>NUCLEOTIDE SEQUENCE [LARGE SCALE GENOMIC DNA]</scope>
    <source>
        <strain evidence="3 4">CCMP1545</strain>
    </source>
</reference>
<dbReference type="OrthoDB" id="424465at2759"/>
<dbReference type="SMART" id="SM00558">
    <property type="entry name" value="JmjC"/>
    <property type="match status" value="1"/>
</dbReference>
<accession>C1N979</accession>
<dbReference type="GO" id="GO:0005737">
    <property type="term" value="C:cytoplasm"/>
    <property type="evidence" value="ECO:0007669"/>
    <property type="project" value="TreeGrafter"/>
</dbReference>
<organism evidence="4">
    <name type="scientific">Micromonas pusilla (strain CCMP1545)</name>
    <name type="common">Picoplanktonic green alga</name>
    <dbReference type="NCBI Taxonomy" id="564608"/>
    <lineage>
        <taxon>Eukaryota</taxon>
        <taxon>Viridiplantae</taxon>
        <taxon>Chlorophyta</taxon>
        <taxon>Mamiellophyceae</taxon>
        <taxon>Mamiellales</taxon>
        <taxon>Mamiellaceae</taxon>
        <taxon>Micromonas</taxon>
    </lineage>
</organism>
<feature type="domain" description="JmjC" evidence="2">
    <location>
        <begin position="149"/>
        <end position="306"/>
    </location>
</feature>
<dbReference type="GO" id="GO:0106140">
    <property type="term" value="F:P-TEFb complex binding"/>
    <property type="evidence" value="ECO:0007669"/>
    <property type="project" value="TreeGrafter"/>
</dbReference>
<dbReference type="GO" id="GO:0033749">
    <property type="term" value="F:histone H4R3 demethylase activity"/>
    <property type="evidence" value="ECO:0007669"/>
    <property type="project" value="TreeGrafter"/>
</dbReference>
<dbReference type="InterPro" id="IPR003347">
    <property type="entry name" value="JmjC_dom"/>
</dbReference>
<dbReference type="PROSITE" id="PS51184">
    <property type="entry name" value="JMJC"/>
    <property type="match status" value="1"/>
</dbReference>
<dbReference type="OMA" id="STEEICC"/>
<dbReference type="Proteomes" id="UP000001876">
    <property type="component" value="Unassembled WGS sequence"/>
</dbReference>
<dbReference type="PANTHER" id="PTHR12480:SF22">
    <property type="entry name" value="JMJC DOMAIN-CONTAINING PROTEIN"/>
    <property type="match status" value="1"/>
</dbReference>
<evidence type="ECO:0000313" key="4">
    <source>
        <dbReference type="Proteomes" id="UP000001876"/>
    </source>
</evidence>
<dbReference type="EMBL" id="GG663751">
    <property type="protein sequence ID" value="EEH51476.1"/>
    <property type="molecule type" value="Genomic_DNA"/>
</dbReference>
<dbReference type="Pfam" id="PF13621">
    <property type="entry name" value="Cupin_8"/>
    <property type="match status" value="1"/>
</dbReference>
<dbReference type="KEGG" id="mpp:MICPUCDRAFT_66605"/>
<dbReference type="PANTHER" id="PTHR12480">
    <property type="entry name" value="ARGININE DEMETHYLASE AND LYSYL-HYDROXYLASE JMJD"/>
    <property type="match status" value="1"/>
</dbReference>
<dbReference type="InterPro" id="IPR041667">
    <property type="entry name" value="Cupin_8"/>
</dbReference>